<dbReference type="InterPro" id="IPR054353">
    <property type="entry name" value="IstA-like_C"/>
</dbReference>
<organism evidence="3">
    <name type="scientific">Chlorobium phaeobacteroides (strain BS1)</name>
    <dbReference type="NCBI Taxonomy" id="331678"/>
    <lineage>
        <taxon>Bacteria</taxon>
        <taxon>Pseudomonadati</taxon>
        <taxon>Chlorobiota</taxon>
        <taxon>Chlorobiia</taxon>
        <taxon>Chlorobiales</taxon>
        <taxon>Chlorobiaceae</taxon>
        <taxon>Chlorobium/Pelodictyon group</taxon>
        <taxon>Chlorobium</taxon>
    </lineage>
</organism>
<dbReference type="STRING" id="331678.Cphamn1_1363"/>
<dbReference type="GO" id="GO:0015074">
    <property type="term" value="P:DNA integration"/>
    <property type="evidence" value="ECO:0007669"/>
    <property type="project" value="InterPro"/>
</dbReference>
<comment type="similarity">
    <text evidence="1">Belongs to the transposase IS21/IS408/IS1162 family.</text>
</comment>
<dbReference type="OrthoDB" id="3193769at2"/>
<dbReference type="KEGG" id="cpb:Cphamn1_1363"/>
<dbReference type="GO" id="GO:0003676">
    <property type="term" value="F:nucleic acid binding"/>
    <property type="evidence" value="ECO:0007669"/>
    <property type="project" value="InterPro"/>
</dbReference>
<dbReference type="InterPro" id="IPR012337">
    <property type="entry name" value="RNaseH-like_sf"/>
</dbReference>
<dbReference type="NCBIfam" id="NF033546">
    <property type="entry name" value="transpos_IS21"/>
    <property type="match status" value="1"/>
</dbReference>
<accession>B3EJ92</accession>
<dbReference type="PANTHER" id="PTHR35004:SF8">
    <property type="entry name" value="TRANSPOSASE RV3428C-RELATED"/>
    <property type="match status" value="1"/>
</dbReference>
<dbReference type="HOGENOM" id="CLU_020626_11_0_10"/>
<dbReference type="Gene3D" id="3.30.420.10">
    <property type="entry name" value="Ribonuclease H-like superfamily/Ribonuclease H"/>
    <property type="match status" value="1"/>
</dbReference>
<reference evidence="3" key="1">
    <citation type="submission" date="2008-06" db="EMBL/GenBank/DDBJ databases">
        <title>Complete sequence of Chlorobium phaeobacteroides BS1.</title>
        <authorList>
            <consortium name="US DOE Joint Genome Institute"/>
            <person name="Lucas S."/>
            <person name="Copeland A."/>
            <person name="Lapidus A."/>
            <person name="Glavina del Rio T."/>
            <person name="Dalin E."/>
            <person name="Tice H."/>
            <person name="Bruce D."/>
            <person name="Goodwin L."/>
            <person name="Pitluck S."/>
            <person name="Schmutz J."/>
            <person name="Larimer F."/>
            <person name="Land M."/>
            <person name="Hauser L."/>
            <person name="Kyrpides N."/>
            <person name="Ovchinnikova G."/>
            <person name="Li T."/>
            <person name="Liu Z."/>
            <person name="Zhao F."/>
            <person name="Overmann J."/>
            <person name="Bryant D.A."/>
            <person name="Richardson P."/>
        </authorList>
    </citation>
    <scope>NUCLEOTIDE SEQUENCE [LARGE SCALE GENOMIC DNA]</scope>
    <source>
        <strain evidence="3">BS1</strain>
    </source>
</reference>
<sequence length="507" mass="58099">MKTIREIARLHLDKELSMRAIAASCKQSVSTVQGYVKKIEAVGLDYSSLASLSDSELQERLRPAGKTCKASRPEPDIARLIAEIKKSKGKVTRQFLHEEYLAQYPDGYKKTRFYELLREWEAQDKATMRMTHTPGEKMFIDFSGDKPSWIDPTTGEVFQPELYVAVLGGSSYTFACAVPSQKAEDFAMATVKALEFFGGCPQILVIDNLKSGVTHACYYDPDINPTFADLARHYSVAVLPARVRKPKDKGKVESGVLQVQRRILAPLRNRQFFSLEELNGAIADELEKLNNRPMRQYGKSRRELFMELEKHRLASLPQTRFSIGYWSKAKVHIDYHVSVDKSFYSVPYTLIGKPVDIKRTAHQVTVYHDGEVVARHIRTLKRGQYITDPHHMPYEHRFYKEWSPERIRSWGAKIGPNTARLLERIMQQRRTPEHGFRSCLGILRLARMFTPERLERASRKALEQNMTTYKSIKSMLDNGLDAVTLFEEQEPSPTISHQNIRGGGYYA</sequence>
<dbReference type="InterPro" id="IPR036397">
    <property type="entry name" value="RNaseH_sf"/>
</dbReference>
<dbReference type="AlphaFoldDB" id="B3EJ92"/>
<dbReference type="InterPro" id="IPR001584">
    <property type="entry name" value="Integrase_cat-core"/>
</dbReference>
<evidence type="ECO:0000256" key="1">
    <source>
        <dbReference type="ARBA" id="ARBA00009277"/>
    </source>
</evidence>
<evidence type="ECO:0000313" key="3">
    <source>
        <dbReference type="EMBL" id="ACE04292.1"/>
    </source>
</evidence>
<evidence type="ECO:0000259" key="2">
    <source>
        <dbReference type="PROSITE" id="PS50994"/>
    </source>
</evidence>
<protein>
    <submittedName>
        <fullName evidence="3">Integrase catalytic region</fullName>
    </submittedName>
</protein>
<dbReference type="EMBL" id="CP001101">
    <property type="protein sequence ID" value="ACE04292.1"/>
    <property type="molecule type" value="Genomic_DNA"/>
</dbReference>
<name>B3EJ92_CHLPB</name>
<dbReference type="PANTHER" id="PTHR35004">
    <property type="entry name" value="TRANSPOSASE RV3428C-RELATED"/>
    <property type="match status" value="1"/>
</dbReference>
<dbReference type="PROSITE" id="PS50994">
    <property type="entry name" value="INTEGRASE"/>
    <property type="match status" value="1"/>
</dbReference>
<dbReference type="SUPFAM" id="SSF53098">
    <property type="entry name" value="Ribonuclease H-like"/>
    <property type="match status" value="1"/>
</dbReference>
<dbReference type="Pfam" id="PF22483">
    <property type="entry name" value="Mu-transpos_C_2"/>
    <property type="match status" value="1"/>
</dbReference>
<proteinExistence type="inferred from homology"/>
<gene>
    <name evidence="3" type="ordered locus">Cphamn1_1363</name>
</gene>
<dbReference type="eggNOG" id="COG4584">
    <property type="taxonomic scope" value="Bacteria"/>
</dbReference>
<feature type="domain" description="Integrase catalytic" evidence="2">
    <location>
        <begin position="130"/>
        <end position="309"/>
    </location>
</feature>